<evidence type="ECO:0000313" key="2">
    <source>
        <dbReference type="EMBL" id="OIW23824.1"/>
    </source>
</evidence>
<sequence length="118" mass="12429">MQLACALACISVAAYSVRLAGTFVSASFIRQERFRLRPVFALAVLTGSDGGPNIHEGDGNTSQLAAPRQSRLLHQRLAPVLCFTVPLPTRSSSAPSLPTDLQQTLGKYSGTMIGISGA</sequence>
<keyword evidence="3" id="KW-1185">Reference proteome</keyword>
<dbReference type="EMBL" id="KV875105">
    <property type="protein sequence ID" value="OIW23824.1"/>
    <property type="molecule type" value="Genomic_DNA"/>
</dbReference>
<evidence type="ECO:0000313" key="3">
    <source>
        <dbReference type="Proteomes" id="UP000182658"/>
    </source>
</evidence>
<proteinExistence type="predicted"/>
<keyword evidence="1" id="KW-0732">Signal</keyword>
<reference evidence="2 3" key="1">
    <citation type="submission" date="2016-10" db="EMBL/GenBank/DDBJ databases">
        <title>Draft genome sequence of Coniochaeta ligniaria NRRL30616, a lignocellulolytic fungus for bioabatement of inhibitors in plant biomass hydrolysates.</title>
        <authorList>
            <consortium name="DOE Joint Genome Institute"/>
            <person name="Jimenez D.J."/>
            <person name="Hector R.E."/>
            <person name="Riley R."/>
            <person name="Sun H."/>
            <person name="Grigoriev I.V."/>
            <person name="Van Elsas J.D."/>
            <person name="Nichols N.N."/>
        </authorList>
    </citation>
    <scope>NUCLEOTIDE SEQUENCE [LARGE SCALE GENOMIC DNA]</scope>
    <source>
        <strain evidence="2 3">NRRL 30616</strain>
    </source>
</reference>
<evidence type="ECO:0000256" key="1">
    <source>
        <dbReference type="SAM" id="SignalP"/>
    </source>
</evidence>
<feature type="signal peptide" evidence="1">
    <location>
        <begin position="1"/>
        <end position="16"/>
    </location>
</feature>
<accession>A0A1J7J1U6</accession>
<evidence type="ECO:0008006" key="4">
    <source>
        <dbReference type="Google" id="ProtNLM"/>
    </source>
</evidence>
<dbReference type="AlphaFoldDB" id="A0A1J7J1U6"/>
<organism evidence="2 3">
    <name type="scientific">Coniochaeta ligniaria NRRL 30616</name>
    <dbReference type="NCBI Taxonomy" id="1408157"/>
    <lineage>
        <taxon>Eukaryota</taxon>
        <taxon>Fungi</taxon>
        <taxon>Dikarya</taxon>
        <taxon>Ascomycota</taxon>
        <taxon>Pezizomycotina</taxon>
        <taxon>Sordariomycetes</taxon>
        <taxon>Sordariomycetidae</taxon>
        <taxon>Coniochaetales</taxon>
        <taxon>Coniochaetaceae</taxon>
        <taxon>Coniochaeta</taxon>
    </lineage>
</organism>
<gene>
    <name evidence="2" type="ORF">CONLIGDRAFT_110971</name>
</gene>
<dbReference type="Proteomes" id="UP000182658">
    <property type="component" value="Unassembled WGS sequence"/>
</dbReference>
<protein>
    <recommendedName>
        <fullName evidence="4">Secreted protein</fullName>
    </recommendedName>
</protein>
<dbReference type="InParanoid" id="A0A1J7J1U6"/>
<name>A0A1J7J1U6_9PEZI</name>
<feature type="chain" id="PRO_5012520891" description="Secreted protein" evidence="1">
    <location>
        <begin position="17"/>
        <end position="118"/>
    </location>
</feature>